<evidence type="ECO:0000256" key="3">
    <source>
        <dbReference type="ARBA" id="ARBA00009677"/>
    </source>
</evidence>
<dbReference type="InterPro" id="IPR002371">
    <property type="entry name" value="FlgK"/>
</dbReference>
<gene>
    <name evidence="9" type="primary">flgK</name>
    <name evidence="9" type="ORF">RM543_03145</name>
</gene>
<evidence type="ECO:0000256" key="5">
    <source>
        <dbReference type="ARBA" id="ARBA00022525"/>
    </source>
</evidence>
<proteinExistence type="inferred from homology"/>
<evidence type="ECO:0000256" key="4">
    <source>
        <dbReference type="ARBA" id="ARBA00016244"/>
    </source>
</evidence>
<dbReference type="InterPro" id="IPR053927">
    <property type="entry name" value="FlgK_helical"/>
</dbReference>
<keyword evidence="6" id="KW-0975">Bacterial flagellum</keyword>
<dbReference type="NCBIfam" id="TIGR02492">
    <property type="entry name" value="flgK_ends"/>
    <property type="match status" value="1"/>
</dbReference>
<dbReference type="SUPFAM" id="SSF64518">
    <property type="entry name" value="Phase 1 flagellin"/>
    <property type="match status" value="1"/>
</dbReference>
<evidence type="ECO:0000259" key="8">
    <source>
        <dbReference type="Pfam" id="PF22638"/>
    </source>
</evidence>
<accession>A0ABU3DD71</accession>
<comment type="caution">
    <text evidence="9">The sequence shown here is derived from an EMBL/GenBank/DDBJ whole genome shotgun (WGS) entry which is preliminary data.</text>
</comment>
<protein>
    <recommendedName>
        <fullName evidence="4">Flagellar hook-associated protein 1</fullName>
    </recommendedName>
</protein>
<dbReference type="PANTHER" id="PTHR30033">
    <property type="entry name" value="FLAGELLAR HOOK-ASSOCIATED PROTEIN 1"/>
    <property type="match status" value="1"/>
</dbReference>
<dbReference type="InterPro" id="IPR010930">
    <property type="entry name" value="Flg_bb/hook_C_dom"/>
</dbReference>
<evidence type="ECO:0000313" key="9">
    <source>
        <dbReference type="EMBL" id="MDT0681668.1"/>
    </source>
</evidence>
<organism evidence="9 10">
    <name type="scientific">Tropicimonas omnivorans</name>
    <dbReference type="NCBI Taxonomy" id="3075590"/>
    <lineage>
        <taxon>Bacteria</taxon>
        <taxon>Pseudomonadati</taxon>
        <taxon>Pseudomonadota</taxon>
        <taxon>Alphaproteobacteria</taxon>
        <taxon>Rhodobacterales</taxon>
        <taxon>Roseobacteraceae</taxon>
        <taxon>Tropicimonas</taxon>
    </lineage>
</organism>
<evidence type="ECO:0000256" key="1">
    <source>
        <dbReference type="ARBA" id="ARBA00004365"/>
    </source>
</evidence>
<evidence type="ECO:0000256" key="2">
    <source>
        <dbReference type="ARBA" id="ARBA00004613"/>
    </source>
</evidence>
<comment type="similarity">
    <text evidence="3">Belongs to the flagella basal body rod proteins family.</text>
</comment>
<feature type="domain" description="Flagellar basal-body/hook protein C-terminal" evidence="7">
    <location>
        <begin position="444"/>
        <end position="480"/>
    </location>
</feature>
<dbReference type="Pfam" id="PF22638">
    <property type="entry name" value="FlgK_D1"/>
    <property type="match status" value="1"/>
</dbReference>
<evidence type="ECO:0000256" key="6">
    <source>
        <dbReference type="ARBA" id="ARBA00023143"/>
    </source>
</evidence>
<keyword evidence="9" id="KW-0969">Cilium</keyword>
<evidence type="ECO:0000313" key="10">
    <source>
        <dbReference type="Proteomes" id="UP001265259"/>
    </source>
</evidence>
<feature type="domain" description="Flagellar hook-associated protein FlgK helical" evidence="8">
    <location>
        <begin position="86"/>
        <end position="307"/>
    </location>
</feature>
<name>A0ABU3DD71_9RHOB</name>
<dbReference type="PANTHER" id="PTHR30033:SF1">
    <property type="entry name" value="FLAGELLAR HOOK-ASSOCIATED PROTEIN 1"/>
    <property type="match status" value="1"/>
</dbReference>
<dbReference type="EMBL" id="JAVRHL010000001">
    <property type="protein sequence ID" value="MDT0681668.1"/>
    <property type="molecule type" value="Genomic_DNA"/>
</dbReference>
<reference evidence="9 10" key="1">
    <citation type="submission" date="2023-09" db="EMBL/GenBank/DDBJ databases">
        <authorList>
            <person name="Rey-Velasco X."/>
        </authorList>
    </citation>
    <scope>NUCLEOTIDE SEQUENCE [LARGE SCALE GENOMIC DNA]</scope>
    <source>
        <strain evidence="9 10">F158</strain>
    </source>
</reference>
<sequence length="481" mass="49362">MSIAAAFNSSLSGLNATSRRVQLTASNVAGALTEGYGRRELSVSVNAYSGGVRIDGVMRQVDQGTLRDMRLGAAASGNAGTRADALARIETAIGDPTADGSIPARLAAFEGALIEAGSRPDSTIRLDAAVRAGDRLASALNTATDEVQDARRAADAGIATQVGQLNDGLKQVQELNAQIFRLSNSGRDVSGLMDQRQTAIDELSAIVPLREVPREGGQVALFTTGGTILLDGRMAKIEFDPAGYVTADLTQASGALSPLIVDDIPVSMDPGGQLDGGTLAALFDTRDRIAPGAQAGLDALARDLAERLQGTAVDPTLGPGDPGLFTDAGATVLPANEVGLAGRLRLNAAIDPDAGGESWRLRDGLAAPVPGDTGSPGLLHAISDAFGGTRAPSSGPAAGLARTASGHAADIISAVSVLRQGAVEEQSYQAARASTLTEQHLAGGVDTDREMQNLLSIEQAYAANARVIQTLDTLMQQLMEI</sequence>
<dbReference type="RefSeq" id="WP_311689438.1">
    <property type="nucleotide sequence ID" value="NZ_JAVRHL010000001.1"/>
</dbReference>
<keyword evidence="9" id="KW-0282">Flagellum</keyword>
<dbReference type="Proteomes" id="UP001265259">
    <property type="component" value="Unassembled WGS sequence"/>
</dbReference>
<keyword evidence="9" id="KW-0966">Cell projection</keyword>
<dbReference type="Pfam" id="PF06429">
    <property type="entry name" value="Flg_bbr_C"/>
    <property type="match status" value="1"/>
</dbReference>
<keyword evidence="5" id="KW-0964">Secreted</keyword>
<evidence type="ECO:0000259" key="7">
    <source>
        <dbReference type="Pfam" id="PF06429"/>
    </source>
</evidence>
<comment type="subcellular location">
    <subcellularLocation>
        <location evidence="1">Bacterial flagellum</location>
    </subcellularLocation>
    <subcellularLocation>
        <location evidence="2">Secreted</location>
    </subcellularLocation>
</comment>
<keyword evidence="10" id="KW-1185">Reference proteome</keyword>